<name>A0ABP0PJS9_9DINO</name>
<evidence type="ECO:0000313" key="1">
    <source>
        <dbReference type="EMBL" id="CAK9075876.1"/>
    </source>
</evidence>
<organism evidence="1 2">
    <name type="scientific">Durusdinium trenchii</name>
    <dbReference type="NCBI Taxonomy" id="1381693"/>
    <lineage>
        <taxon>Eukaryota</taxon>
        <taxon>Sar</taxon>
        <taxon>Alveolata</taxon>
        <taxon>Dinophyceae</taxon>
        <taxon>Suessiales</taxon>
        <taxon>Symbiodiniaceae</taxon>
        <taxon>Durusdinium</taxon>
    </lineage>
</organism>
<protein>
    <submittedName>
        <fullName evidence="1">Uncharacterized protein</fullName>
    </submittedName>
</protein>
<dbReference type="EMBL" id="CAXAMN010023206">
    <property type="protein sequence ID" value="CAK9075876.1"/>
    <property type="molecule type" value="Genomic_DNA"/>
</dbReference>
<sequence>MAGQGFGDSHIAPQDDKRCLHLRCAEPFERLEQTPEISSASEESEDEPQMHFIVKKTFLECVPDHRDDVMSKTKSEPIKFKDGRTALNDISVGSRLHSAGYCKPCAWFWKPKGCLNGAECRHCHLCPKGEITRRKREARRNSRQQRHLIVPAIATPENAGEAVEHLSEGPNFGSRTPSSTPSPTCSLRDVSEGPSPGGEGVTPRVFFLLVPVAVPTFAFQGEGPVTP</sequence>
<proteinExistence type="predicted"/>
<accession>A0ABP0PJS9</accession>
<reference evidence="1 2" key="1">
    <citation type="submission" date="2024-02" db="EMBL/GenBank/DDBJ databases">
        <authorList>
            <person name="Chen Y."/>
            <person name="Shah S."/>
            <person name="Dougan E. K."/>
            <person name="Thang M."/>
            <person name="Chan C."/>
        </authorList>
    </citation>
    <scope>NUCLEOTIDE SEQUENCE [LARGE SCALE GENOMIC DNA]</scope>
</reference>
<gene>
    <name evidence="1" type="ORF">CCMP2556_LOCUS37391</name>
</gene>
<dbReference type="Proteomes" id="UP001642484">
    <property type="component" value="Unassembled WGS sequence"/>
</dbReference>
<evidence type="ECO:0000313" key="2">
    <source>
        <dbReference type="Proteomes" id="UP001642484"/>
    </source>
</evidence>
<keyword evidence="2" id="KW-1185">Reference proteome</keyword>
<comment type="caution">
    <text evidence="1">The sequence shown here is derived from an EMBL/GenBank/DDBJ whole genome shotgun (WGS) entry which is preliminary data.</text>
</comment>